<sequence>MEAPRSLRVERTAASAPAHSREVTSPAEHDEPSKLKGSRGSGSKLNQATKAFRNLNPFKRQNTADRWFNPEEATAQKRAWAKQFSEGEKVLGWPSQFFENFIIVGVPPHTEVKSALGEPDLVHRAKSGEIRSVAVTAEAAKEREHRGAPRGQPLAPQVLFAYPPGKPVTPDAAAFCFPHGVQPALLERTPSLSALNELVCSQAHTASDAASFIFTMKVADDLPLYGVCCYMDELVARPPSVLRAPGDAAPELPQFLVSAPRCYCLLTHYPFFPLHMKVLHLLRSQSMRPAAGPAAAGSGASALEVVQAYLALRVPAPGEALEFVPDDGLQPVHFLRPKAASAGARRAFAHRAAIAAAEAEAAAGLRPWAVAALARALSLDNIVTLLTCALLERQVVVFCPNIGVLSTVVLALVPMLQPFAWQSLLLPVLPTQERLLEILEAPVPFILGVQYKTAEVAARCGGLTRVNVYKDRITLAKPGGLPALPHAASLAAALAPVHRDLAALGRERHRPLYNVSAEQAALADTFLQVVQEHNSRLCADLHLHTITDVQTSERVSLLLKDSFVESFPQRERPFMKQFVETQIFSVFVDSVIK</sequence>
<feature type="region of interest" description="Disordered" evidence="1">
    <location>
        <begin position="1"/>
        <end position="49"/>
    </location>
</feature>
<evidence type="ECO:0000259" key="2">
    <source>
        <dbReference type="PROSITE" id="PS50211"/>
    </source>
</evidence>
<organism evidence="3 4">
    <name type="scientific">Elliptochloris bilobata</name>
    <dbReference type="NCBI Taxonomy" id="381761"/>
    <lineage>
        <taxon>Eukaryota</taxon>
        <taxon>Viridiplantae</taxon>
        <taxon>Chlorophyta</taxon>
        <taxon>core chlorophytes</taxon>
        <taxon>Trebouxiophyceae</taxon>
        <taxon>Trebouxiophyceae incertae sedis</taxon>
        <taxon>Elliptochloris clade</taxon>
        <taxon>Elliptochloris</taxon>
    </lineage>
</organism>
<gene>
    <name evidence="3" type="ORF">WJX81_004017</name>
</gene>
<accession>A0AAW1RLD7</accession>
<dbReference type="InterPro" id="IPR005113">
    <property type="entry name" value="uDENN_dom"/>
</dbReference>
<dbReference type="Gene3D" id="3.30.450.200">
    <property type="match status" value="1"/>
</dbReference>
<dbReference type="SMART" id="SM00799">
    <property type="entry name" value="DENN"/>
    <property type="match status" value="1"/>
</dbReference>
<dbReference type="AlphaFoldDB" id="A0AAW1RLD7"/>
<evidence type="ECO:0000313" key="4">
    <source>
        <dbReference type="Proteomes" id="UP001445335"/>
    </source>
</evidence>
<dbReference type="InterPro" id="IPR043153">
    <property type="entry name" value="DENN_C"/>
</dbReference>
<dbReference type="Pfam" id="PF03456">
    <property type="entry name" value="uDENN"/>
    <property type="match status" value="1"/>
</dbReference>
<evidence type="ECO:0000256" key="1">
    <source>
        <dbReference type="SAM" id="MobiDB-lite"/>
    </source>
</evidence>
<dbReference type="PANTHER" id="PTHR15288">
    <property type="entry name" value="DENN DOMAIN-CONTAINING PROTEIN 2"/>
    <property type="match status" value="1"/>
</dbReference>
<reference evidence="3 4" key="1">
    <citation type="journal article" date="2024" name="Nat. Commun.">
        <title>Phylogenomics reveals the evolutionary origins of lichenization in chlorophyte algae.</title>
        <authorList>
            <person name="Puginier C."/>
            <person name="Libourel C."/>
            <person name="Otte J."/>
            <person name="Skaloud P."/>
            <person name="Haon M."/>
            <person name="Grisel S."/>
            <person name="Petersen M."/>
            <person name="Berrin J.G."/>
            <person name="Delaux P.M."/>
            <person name="Dal Grande F."/>
            <person name="Keller J."/>
        </authorList>
    </citation>
    <scope>NUCLEOTIDE SEQUENCE [LARGE SCALE GENOMIC DNA]</scope>
    <source>
        <strain evidence="3 4">SAG 245.80</strain>
    </source>
</reference>
<evidence type="ECO:0000313" key="3">
    <source>
        <dbReference type="EMBL" id="KAK9834290.1"/>
    </source>
</evidence>
<dbReference type="Proteomes" id="UP001445335">
    <property type="component" value="Unassembled WGS sequence"/>
</dbReference>
<feature type="compositionally biased region" description="Basic and acidic residues" evidence="1">
    <location>
        <begin position="1"/>
        <end position="11"/>
    </location>
</feature>
<dbReference type="EMBL" id="JALJOU010000032">
    <property type="protein sequence ID" value="KAK9834290.1"/>
    <property type="molecule type" value="Genomic_DNA"/>
</dbReference>
<proteinExistence type="predicted"/>
<dbReference type="InterPro" id="IPR005112">
    <property type="entry name" value="dDENN_dom"/>
</dbReference>
<dbReference type="InterPro" id="IPR037516">
    <property type="entry name" value="Tripartite_DENN"/>
</dbReference>
<dbReference type="InterPro" id="IPR001194">
    <property type="entry name" value="cDENN_dom"/>
</dbReference>
<dbReference type="Gene3D" id="3.40.50.11500">
    <property type="match status" value="1"/>
</dbReference>
<protein>
    <recommendedName>
        <fullName evidence="2">UDENN domain-containing protein</fullName>
    </recommendedName>
</protein>
<feature type="compositionally biased region" description="Basic and acidic residues" evidence="1">
    <location>
        <begin position="19"/>
        <end position="34"/>
    </location>
</feature>
<name>A0AAW1RLD7_9CHLO</name>
<comment type="caution">
    <text evidence="3">The sequence shown here is derived from an EMBL/GenBank/DDBJ whole genome shotgun (WGS) entry which is preliminary data.</text>
</comment>
<feature type="domain" description="UDENN" evidence="2">
    <location>
        <begin position="139"/>
        <end position="593"/>
    </location>
</feature>
<dbReference type="PROSITE" id="PS50211">
    <property type="entry name" value="DENN"/>
    <property type="match status" value="1"/>
</dbReference>
<keyword evidence="4" id="KW-1185">Reference proteome</keyword>
<dbReference type="Pfam" id="PF02141">
    <property type="entry name" value="DENN"/>
    <property type="match status" value="1"/>
</dbReference>
<dbReference type="InterPro" id="IPR051942">
    <property type="entry name" value="DENN_domain_containing_2"/>
</dbReference>
<dbReference type="Pfam" id="PF03455">
    <property type="entry name" value="dDENN"/>
    <property type="match status" value="1"/>
</dbReference>
<dbReference type="PANTHER" id="PTHR15288:SF0">
    <property type="entry name" value="UDENN DOMAIN-CONTAINING PROTEIN"/>
    <property type="match status" value="1"/>
</dbReference>